<gene>
    <name evidence="1" type="ORF">OFAG_01729</name>
</gene>
<comment type="caution">
    <text evidence="1">The sequence shown here is derived from an EMBL/GenBank/DDBJ whole genome shotgun (WGS) entry which is preliminary data.</text>
</comment>
<dbReference type="HOGENOM" id="CLU_1287817_0_0_4"/>
<dbReference type="Proteomes" id="UP000003973">
    <property type="component" value="Unassembled WGS sequence"/>
</dbReference>
<accession>C3X5U0</accession>
<dbReference type="EMBL" id="ACDP02000001">
    <property type="protein sequence ID" value="EEO28576.2"/>
    <property type="molecule type" value="Genomic_DNA"/>
</dbReference>
<sequence>MQDALSAKFGIILGNLYLHLQIKTEKPLTKRTVAIKSMAPPRKNRRECKQLDFWEKEEQPGSSRAAPCVPSSSRLSDQQAAAGIQACPVSSLEERETVQERLMALSTSRFRNSFRLGIKERQYIRDKGMETITQHARDFIRTRLSAAFIPNDGKQTPMRGHPVFLAQHATGTCCRNCLRKWHHIESGAALTQQQQEYVVAVVMTWIQKQLNAGG</sequence>
<protein>
    <recommendedName>
        <fullName evidence="3">DUF4186 domain-containing protein</fullName>
    </recommendedName>
</protein>
<dbReference type="AlphaFoldDB" id="C3X5U0"/>
<evidence type="ECO:0000313" key="2">
    <source>
        <dbReference type="Proteomes" id="UP000003973"/>
    </source>
</evidence>
<dbReference type="eggNOG" id="ENOG5032RYJ">
    <property type="taxonomic scope" value="Bacteria"/>
</dbReference>
<proteinExistence type="predicted"/>
<organism evidence="1 2">
    <name type="scientific">Oxalobacter paraformigenes</name>
    <dbReference type="NCBI Taxonomy" id="556268"/>
    <lineage>
        <taxon>Bacteria</taxon>
        <taxon>Pseudomonadati</taxon>
        <taxon>Pseudomonadota</taxon>
        <taxon>Betaproteobacteria</taxon>
        <taxon>Burkholderiales</taxon>
        <taxon>Oxalobacteraceae</taxon>
        <taxon>Oxalobacter</taxon>
    </lineage>
</organism>
<evidence type="ECO:0000313" key="1">
    <source>
        <dbReference type="EMBL" id="EEO28576.2"/>
    </source>
</evidence>
<keyword evidence="2" id="KW-1185">Reference proteome</keyword>
<dbReference type="Pfam" id="PF13811">
    <property type="entry name" value="DUF4186"/>
    <property type="match status" value="1"/>
</dbReference>
<evidence type="ECO:0008006" key="3">
    <source>
        <dbReference type="Google" id="ProtNLM"/>
    </source>
</evidence>
<name>C3X5U0_9BURK</name>
<reference evidence="1" key="1">
    <citation type="submission" date="2011-10" db="EMBL/GenBank/DDBJ databases">
        <title>The Genome Sequence of Oxalobacter formigenes HOxBLS.</title>
        <authorList>
            <consortium name="The Broad Institute Genome Sequencing Platform"/>
            <person name="Earl A."/>
            <person name="Ward D."/>
            <person name="Feldgarden M."/>
            <person name="Gevers D."/>
            <person name="Allison M.J."/>
            <person name="Humphrey S."/>
            <person name="Young S.K."/>
            <person name="Zeng Q."/>
            <person name="Gargeya S."/>
            <person name="Fitzgerald M."/>
            <person name="Haas B."/>
            <person name="Abouelleil A."/>
            <person name="Alvarado L."/>
            <person name="Arachchi H.M."/>
            <person name="Berlin A."/>
            <person name="Brown A."/>
            <person name="Chapman S.B."/>
            <person name="Chen Z."/>
            <person name="Dunbar C."/>
            <person name="Freedman E."/>
            <person name="Gearin G."/>
            <person name="Goldberg J."/>
            <person name="Griggs A."/>
            <person name="Gujja S."/>
            <person name="Heiman D."/>
            <person name="Howarth C."/>
            <person name="Larson L."/>
            <person name="Lui A."/>
            <person name="MacDonald P.J.P."/>
            <person name="Montmayeur A."/>
            <person name="Murphy C."/>
            <person name="Neiman D."/>
            <person name="Pearson M."/>
            <person name="Priest M."/>
            <person name="Roberts A."/>
            <person name="Saif S."/>
            <person name="Shea T."/>
            <person name="Shenoy N."/>
            <person name="Sisk P."/>
            <person name="Stolte C."/>
            <person name="Sykes S."/>
            <person name="Wortman J."/>
            <person name="Nusbaum C."/>
            <person name="Birren B."/>
        </authorList>
    </citation>
    <scope>NUCLEOTIDE SEQUENCE [LARGE SCALE GENOMIC DNA]</scope>
    <source>
        <strain evidence="1">HOxBLS</strain>
    </source>
</reference>
<dbReference type="InterPro" id="IPR020378">
    <property type="entry name" value="DUF4186"/>
</dbReference>